<evidence type="ECO:0000313" key="1">
    <source>
        <dbReference type="EMBL" id="KAG2107311.1"/>
    </source>
</evidence>
<feature type="non-terminal residue" evidence="1">
    <location>
        <position position="1"/>
    </location>
</feature>
<keyword evidence="2" id="KW-1185">Reference proteome</keyword>
<accession>A0A9P7F701</accession>
<proteinExistence type="predicted"/>
<organism evidence="1 2">
    <name type="scientific">Suillus discolor</name>
    <dbReference type="NCBI Taxonomy" id="1912936"/>
    <lineage>
        <taxon>Eukaryota</taxon>
        <taxon>Fungi</taxon>
        <taxon>Dikarya</taxon>
        <taxon>Basidiomycota</taxon>
        <taxon>Agaricomycotina</taxon>
        <taxon>Agaricomycetes</taxon>
        <taxon>Agaricomycetidae</taxon>
        <taxon>Boletales</taxon>
        <taxon>Suillineae</taxon>
        <taxon>Suillaceae</taxon>
        <taxon>Suillus</taxon>
    </lineage>
</organism>
<dbReference type="GeneID" id="64692575"/>
<dbReference type="RefSeq" id="XP_041292189.1">
    <property type="nucleotide sequence ID" value="XM_041430316.1"/>
</dbReference>
<name>A0A9P7F701_9AGAM</name>
<gene>
    <name evidence="1" type="ORF">F5147DRAFT_545376</name>
</gene>
<dbReference type="Proteomes" id="UP000823399">
    <property type="component" value="Unassembled WGS sequence"/>
</dbReference>
<dbReference type="OrthoDB" id="2755811at2759"/>
<protein>
    <submittedName>
        <fullName evidence="1">Uncharacterized protein</fullName>
    </submittedName>
</protein>
<evidence type="ECO:0000313" key="2">
    <source>
        <dbReference type="Proteomes" id="UP000823399"/>
    </source>
</evidence>
<feature type="non-terminal residue" evidence="1">
    <location>
        <position position="110"/>
    </location>
</feature>
<dbReference type="AlphaFoldDB" id="A0A9P7F701"/>
<sequence>AIQKIHKWKASFGSTAITVLMAFFASDPEYEMQAARKSFADDQLKDSRFVYKNPESEDNPGAILLEFFWCTFAMHLNAIVGHEKVDTLDCGIIGVETALALTAAAMSQVF</sequence>
<reference evidence="1" key="1">
    <citation type="journal article" date="2020" name="New Phytol.">
        <title>Comparative genomics reveals dynamic genome evolution in host specialist ectomycorrhizal fungi.</title>
        <authorList>
            <person name="Lofgren L.A."/>
            <person name="Nguyen N.H."/>
            <person name="Vilgalys R."/>
            <person name="Ruytinx J."/>
            <person name="Liao H.L."/>
            <person name="Branco S."/>
            <person name="Kuo A."/>
            <person name="LaButti K."/>
            <person name="Lipzen A."/>
            <person name="Andreopoulos W."/>
            <person name="Pangilinan J."/>
            <person name="Riley R."/>
            <person name="Hundley H."/>
            <person name="Na H."/>
            <person name="Barry K."/>
            <person name="Grigoriev I.V."/>
            <person name="Stajich J.E."/>
            <person name="Kennedy P.G."/>
        </authorList>
    </citation>
    <scope>NUCLEOTIDE SEQUENCE</scope>
    <source>
        <strain evidence="1">FC423</strain>
    </source>
</reference>
<comment type="caution">
    <text evidence="1">The sequence shown here is derived from an EMBL/GenBank/DDBJ whole genome shotgun (WGS) entry which is preliminary data.</text>
</comment>
<dbReference type="EMBL" id="JABBWM010000032">
    <property type="protein sequence ID" value="KAG2107311.1"/>
    <property type="molecule type" value="Genomic_DNA"/>
</dbReference>